<keyword evidence="1" id="KW-0175">Coiled coil</keyword>
<feature type="coiled-coil region" evidence="1">
    <location>
        <begin position="5"/>
        <end position="86"/>
    </location>
</feature>
<comment type="caution">
    <text evidence="3">The sequence shown here is derived from an EMBL/GenBank/DDBJ whole genome shotgun (WGS) entry which is preliminary data.</text>
</comment>
<reference evidence="3" key="2">
    <citation type="submission" date="2020-11" db="EMBL/GenBank/DDBJ databases">
        <authorList>
            <person name="McCartney M.A."/>
            <person name="Auch B."/>
            <person name="Kono T."/>
            <person name="Mallez S."/>
            <person name="Becker A."/>
            <person name="Gohl D.M."/>
            <person name="Silverstein K.A.T."/>
            <person name="Koren S."/>
            <person name="Bechman K.B."/>
            <person name="Herman A."/>
            <person name="Abrahante J.E."/>
            <person name="Garbe J."/>
        </authorList>
    </citation>
    <scope>NUCLEOTIDE SEQUENCE</scope>
    <source>
        <strain evidence="3">Duluth1</strain>
        <tissue evidence="3">Whole animal</tissue>
    </source>
</reference>
<evidence type="ECO:0000313" key="3">
    <source>
        <dbReference type="EMBL" id="KAH3838098.1"/>
    </source>
</evidence>
<evidence type="ECO:0000256" key="1">
    <source>
        <dbReference type="SAM" id="Coils"/>
    </source>
</evidence>
<reference evidence="3" key="1">
    <citation type="journal article" date="2019" name="bioRxiv">
        <title>The Genome of the Zebra Mussel, Dreissena polymorpha: A Resource for Invasive Species Research.</title>
        <authorList>
            <person name="McCartney M.A."/>
            <person name="Auch B."/>
            <person name="Kono T."/>
            <person name="Mallez S."/>
            <person name="Zhang Y."/>
            <person name="Obille A."/>
            <person name="Becker A."/>
            <person name="Abrahante J.E."/>
            <person name="Garbe J."/>
            <person name="Badalamenti J.P."/>
            <person name="Herman A."/>
            <person name="Mangelson H."/>
            <person name="Liachko I."/>
            <person name="Sullivan S."/>
            <person name="Sone E.D."/>
            <person name="Koren S."/>
            <person name="Silverstein K.A.T."/>
            <person name="Beckman K.B."/>
            <person name="Gohl D.M."/>
        </authorList>
    </citation>
    <scope>NUCLEOTIDE SEQUENCE</scope>
    <source>
        <strain evidence="3">Duluth1</strain>
        <tissue evidence="3">Whole animal</tissue>
    </source>
</reference>
<gene>
    <name evidence="3" type="ORF">DPMN_111504</name>
</gene>
<keyword evidence="4" id="KW-1185">Reference proteome</keyword>
<dbReference type="AlphaFoldDB" id="A0A9D4KEL2"/>
<evidence type="ECO:0000256" key="2">
    <source>
        <dbReference type="SAM" id="MobiDB-lite"/>
    </source>
</evidence>
<dbReference type="Proteomes" id="UP000828390">
    <property type="component" value="Unassembled WGS sequence"/>
</dbReference>
<feature type="region of interest" description="Disordered" evidence="2">
    <location>
        <begin position="147"/>
        <end position="192"/>
    </location>
</feature>
<proteinExistence type="predicted"/>
<evidence type="ECO:0000313" key="4">
    <source>
        <dbReference type="Proteomes" id="UP000828390"/>
    </source>
</evidence>
<feature type="compositionally biased region" description="Low complexity" evidence="2">
    <location>
        <begin position="152"/>
        <end position="169"/>
    </location>
</feature>
<name>A0A9D4KEL2_DREPO</name>
<accession>A0A9D4KEL2</accession>
<sequence>MQMLLDETYREKEALLARVKQLDSELKALKKDFQKKVSDVVHHNNIVKVPRNTPVQQTYNTYNDELERLRAEVRRYRLELQNRDANFNRVFTDQNPLIVDPRAGLIGVHSSQVLSSRPTSHTTVSPLAVQGRERSFSYDIVQGFEETRRPNSRSSLSSASSAKLPTLSADQRARLTKLMKPRPLPKEMLYSK</sequence>
<dbReference type="EMBL" id="JAIWYP010000004">
    <property type="protein sequence ID" value="KAH3838098.1"/>
    <property type="molecule type" value="Genomic_DNA"/>
</dbReference>
<protein>
    <submittedName>
        <fullName evidence="3">Uncharacterized protein</fullName>
    </submittedName>
</protein>
<organism evidence="3 4">
    <name type="scientific">Dreissena polymorpha</name>
    <name type="common">Zebra mussel</name>
    <name type="synonym">Mytilus polymorpha</name>
    <dbReference type="NCBI Taxonomy" id="45954"/>
    <lineage>
        <taxon>Eukaryota</taxon>
        <taxon>Metazoa</taxon>
        <taxon>Spiralia</taxon>
        <taxon>Lophotrochozoa</taxon>
        <taxon>Mollusca</taxon>
        <taxon>Bivalvia</taxon>
        <taxon>Autobranchia</taxon>
        <taxon>Heteroconchia</taxon>
        <taxon>Euheterodonta</taxon>
        <taxon>Imparidentia</taxon>
        <taxon>Neoheterodontei</taxon>
        <taxon>Myida</taxon>
        <taxon>Dreissenoidea</taxon>
        <taxon>Dreissenidae</taxon>
        <taxon>Dreissena</taxon>
    </lineage>
</organism>